<keyword evidence="11" id="KW-1185">Reference proteome</keyword>
<dbReference type="InterPro" id="IPR016156">
    <property type="entry name" value="FAD/NAD-linked_Rdtase_dimer_sf"/>
</dbReference>
<dbReference type="AlphaFoldDB" id="A0A371J4J9"/>
<name>A0A371J4J9_9FIRM</name>
<dbReference type="SUPFAM" id="SSF51905">
    <property type="entry name" value="FAD/NAD(P)-binding domain"/>
    <property type="match status" value="1"/>
</dbReference>
<dbReference type="EMBL" id="NOJY02000011">
    <property type="protein sequence ID" value="RDY27665.1"/>
    <property type="molecule type" value="Genomic_DNA"/>
</dbReference>
<dbReference type="InterPro" id="IPR036188">
    <property type="entry name" value="FAD/NAD-bd_sf"/>
</dbReference>
<dbReference type="GO" id="GO:0050660">
    <property type="term" value="F:flavin adenine dinucleotide binding"/>
    <property type="evidence" value="ECO:0007669"/>
    <property type="project" value="TreeGrafter"/>
</dbReference>
<dbReference type="InterPro" id="IPR023753">
    <property type="entry name" value="FAD/NAD-binding_dom"/>
</dbReference>
<dbReference type="SUPFAM" id="SSF55424">
    <property type="entry name" value="FAD/NAD-linked reductases, dimerisation (C-terminal) domain"/>
    <property type="match status" value="1"/>
</dbReference>
<feature type="domain" description="FAD/NAD(P)-binding" evidence="9">
    <location>
        <begin position="6"/>
        <end position="322"/>
    </location>
</feature>
<dbReference type="FunFam" id="3.30.390.30:FF:000001">
    <property type="entry name" value="Dihydrolipoyl dehydrogenase"/>
    <property type="match status" value="1"/>
</dbReference>
<dbReference type="PRINTS" id="PR00368">
    <property type="entry name" value="FADPNR"/>
</dbReference>
<gene>
    <name evidence="10" type="ORF">CHL78_008040</name>
</gene>
<dbReference type="Proteomes" id="UP000215694">
    <property type="component" value="Unassembled WGS sequence"/>
</dbReference>
<dbReference type="Gene3D" id="3.50.50.60">
    <property type="entry name" value="FAD/NAD(P)-binding domain"/>
    <property type="match status" value="2"/>
</dbReference>
<dbReference type="Pfam" id="PF07992">
    <property type="entry name" value="Pyr_redox_2"/>
    <property type="match status" value="1"/>
</dbReference>
<evidence type="ECO:0000313" key="11">
    <source>
        <dbReference type="Proteomes" id="UP000215694"/>
    </source>
</evidence>
<dbReference type="PANTHER" id="PTHR43014">
    <property type="entry name" value="MERCURIC REDUCTASE"/>
    <property type="match status" value="1"/>
</dbReference>
<feature type="binding site" evidence="6">
    <location>
        <position position="112"/>
    </location>
    <ligand>
        <name>FAD</name>
        <dbReference type="ChEBI" id="CHEBI:57692"/>
    </ligand>
</feature>
<comment type="cofactor">
    <cofactor evidence="6">
        <name>FAD</name>
        <dbReference type="ChEBI" id="CHEBI:57692"/>
    </cofactor>
    <text evidence="6">Binds 1 FAD per subunit.</text>
</comment>
<evidence type="ECO:0000313" key="10">
    <source>
        <dbReference type="EMBL" id="RDY27665.1"/>
    </source>
</evidence>
<keyword evidence="6" id="KW-0547">Nucleotide-binding</keyword>
<dbReference type="OrthoDB" id="9807946at2"/>
<accession>A0A371J4J9</accession>
<organism evidence="10 11">
    <name type="scientific">Romboutsia weinsteinii</name>
    <dbReference type="NCBI Taxonomy" id="2020949"/>
    <lineage>
        <taxon>Bacteria</taxon>
        <taxon>Bacillati</taxon>
        <taxon>Bacillota</taxon>
        <taxon>Clostridia</taxon>
        <taxon>Peptostreptococcales</taxon>
        <taxon>Peptostreptococcaceae</taxon>
        <taxon>Romboutsia</taxon>
    </lineage>
</organism>
<feature type="binding site" evidence="6">
    <location>
        <position position="271"/>
    </location>
    <ligand>
        <name>NAD(+)</name>
        <dbReference type="ChEBI" id="CHEBI:57540"/>
    </ligand>
</feature>
<feature type="binding site" evidence="6">
    <location>
        <position position="312"/>
    </location>
    <ligand>
        <name>FAD</name>
        <dbReference type="ChEBI" id="CHEBI:57692"/>
    </ligand>
</feature>
<feature type="domain" description="Pyridine nucleotide-disulphide oxidoreductase dimerisation" evidence="8">
    <location>
        <begin position="351"/>
        <end position="454"/>
    </location>
</feature>
<dbReference type="PIRSF" id="PIRSF000350">
    <property type="entry name" value="Mercury_reductase_MerA"/>
    <property type="match status" value="1"/>
</dbReference>
<feature type="binding site" evidence="6">
    <location>
        <position position="53"/>
    </location>
    <ligand>
        <name>FAD</name>
        <dbReference type="ChEBI" id="CHEBI:57692"/>
    </ligand>
</feature>
<evidence type="ECO:0000256" key="1">
    <source>
        <dbReference type="ARBA" id="ARBA00007532"/>
    </source>
</evidence>
<feature type="active site" description="Proton acceptor" evidence="5">
    <location>
        <position position="446"/>
    </location>
</feature>
<evidence type="ECO:0000256" key="5">
    <source>
        <dbReference type="PIRSR" id="PIRSR000350-2"/>
    </source>
</evidence>
<dbReference type="InterPro" id="IPR004099">
    <property type="entry name" value="Pyr_nucl-diS_OxRdtase_dimer"/>
</dbReference>
<comment type="caution">
    <text evidence="10">The sequence shown here is derived from an EMBL/GenBank/DDBJ whole genome shotgun (WGS) entry which is preliminary data.</text>
</comment>
<dbReference type="RefSeq" id="WP_094367557.1">
    <property type="nucleotide sequence ID" value="NZ_NOJY02000011.1"/>
</dbReference>
<dbReference type="Gene3D" id="3.30.390.30">
    <property type="match status" value="1"/>
</dbReference>
<dbReference type="GO" id="GO:0003955">
    <property type="term" value="F:NAD(P)H dehydrogenase (quinone) activity"/>
    <property type="evidence" value="ECO:0007669"/>
    <property type="project" value="TreeGrafter"/>
</dbReference>
<keyword evidence="2" id="KW-0285">Flavoprotein</keyword>
<reference evidence="10 11" key="1">
    <citation type="journal article" date="2017" name="Genome Announc.">
        <title>Draft Genome Sequence of Romboutsia weinsteinii sp. nov. Strain CCRI-19649(T) Isolated from Surface Water.</title>
        <authorList>
            <person name="Maheux A.F."/>
            <person name="Boudreau D.K."/>
            <person name="Berube E."/>
            <person name="Boissinot M."/>
            <person name="Cantin P."/>
            <person name="Raymond F."/>
            <person name="Corbeil J."/>
            <person name="Omar R.F."/>
            <person name="Bergeron M.G."/>
        </authorList>
    </citation>
    <scope>NUCLEOTIDE SEQUENCE [LARGE SCALE GENOMIC DNA]</scope>
    <source>
        <strain evidence="10 11">CCRI-19649</strain>
    </source>
</reference>
<dbReference type="PRINTS" id="PR00411">
    <property type="entry name" value="PNDRDTASEI"/>
</dbReference>
<feature type="disulfide bond" description="Redox-active" evidence="7">
    <location>
        <begin position="44"/>
        <end position="49"/>
    </location>
</feature>
<dbReference type="Pfam" id="PF02852">
    <property type="entry name" value="Pyr_redox_dim"/>
    <property type="match status" value="1"/>
</dbReference>
<feature type="binding site" evidence="6">
    <location>
        <begin position="179"/>
        <end position="186"/>
    </location>
    <ligand>
        <name>NAD(+)</name>
        <dbReference type="ChEBI" id="CHEBI:57540"/>
    </ligand>
</feature>
<evidence type="ECO:0000259" key="9">
    <source>
        <dbReference type="Pfam" id="PF07992"/>
    </source>
</evidence>
<protein>
    <submittedName>
        <fullName evidence="10">NAD(P)/FAD-dependent oxidoreductase</fullName>
    </submittedName>
</protein>
<evidence type="ECO:0000256" key="2">
    <source>
        <dbReference type="ARBA" id="ARBA00022630"/>
    </source>
</evidence>
<evidence type="ECO:0000256" key="7">
    <source>
        <dbReference type="PIRSR" id="PIRSR000350-4"/>
    </source>
</evidence>
<keyword evidence="6" id="KW-0520">NAD</keyword>
<sequence>MINKFDAIVIGFGKGGKTLAGDLANRGQKVALIEKSSQMYGGTCINQACIPTKVLENQSSMIRRENISEFNEKATKYEESIDKKDGLITKLRAANYNKLNSNENITIFTGQGSFVSENTVEVKTIDGETITLEGEKIFINTGAKPNIPAIKGIENSNIVYTNETLMKLKKLPKKLTIIGAGYIGLEFAGIYASFGSEVTVINTQSTILPKEDNDDIEEVVNILKKRNVSFLNDVSIVEIKEENKSAKLIYKKNGEEEQIELSSDIVLVATGRKANTEGLGLEKANIELDNRGFIKVNDVLETTTKNIWALGDVNGGPQFTYISLDDYRIVINQLFKDKSRKTTDRKNVVNSLFLDPAFSRVGLNIKEAKEKGYNVLVAKMATEAIPRAKQIGKTDGFIKIVIDKDSEKVLGATMICEDSSEMIHLIQLAVDMELKYTYLRDRIYAHPTMTEALNDVLSPAMIKEV</sequence>
<evidence type="ECO:0000256" key="6">
    <source>
        <dbReference type="PIRSR" id="PIRSR000350-3"/>
    </source>
</evidence>
<proteinExistence type="inferred from homology"/>
<evidence type="ECO:0000256" key="3">
    <source>
        <dbReference type="ARBA" id="ARBA00022827"/>
    </source>
</evidence>
<comment type="similarity">
    <text evidence="1">Belongs to the class-I pyridine nucleotide-disulfide oxidoreductase family.</text>
</comment>
<evidence type="ECO:0000259" key="8">
    <source>
        <dbReference type="Pfam" id="PF02852"/>
    </source>
</evidence>
<keyword evidence="3 6" id="KW-0274">FAD</keyword>
<evidence type="ECO:0000256" key="4">
    <source>
        <dbReference type="ARBA" id="ARBA00023002"/>
    </source>
</evidence>
<keyword evidence="4" id="KW-0560">Oxidoreductase</keyword>
<dbReference type="InterPro" id="IPR001100">
    <property type="entry name" value="Pyr_nuc-diS_OxRdtase"/>
</dbReference>
<dbReference type="PANTHER" id="PTHR43014:SF4">
    <property type="entry name" value="PYRIDINE NUCLEOTIDE-DISULFIDE OXIDOREDUCTASE RCLA-RELATED"/>
    <property type="match status" value="1"/>
</dbReference>